<proteinExistence type="predicted"/>
<feature type="region of interest" description="Disordered" evidence="1">
    <location>
        <begin position="84"/>
        <end position="116"/>
    </location>
</feature>
<dbReference type="STRING" id="1231343.Absy_027_036"/>
<reference evidence="2 3" key="1">
    <citation type="submission" date="2017-04" db="EMBL/GenBank/DDBJ databases">
        <title>Kefir bacterial isolates.</title>
        <authorList>
            <person name="Kim Y."/>
            <person name="Blasche S."/>
            <person name="Patil K.R."/>
        </authorList>
    </citation>
    <scope>NUCLEOTIDE SEQUENCE [LARGE SCALE GENOMIC DNA]</scope>
    <source>
        <strain evidence="2 3">KR-2</strain>
    </source>
</reference>
<sequence length="144" mass="15587">MVMGFPLVDAVLANVPSQSSSDACDISGLRVAVQEPDLKYKEFDNLATLPDVEPPVGRKEKAAPKPAVTPSNKDALADILASVETEPPVEPEVRQKPVNPPLRMAKPSDVKTKPEQQSLRDVFAFLAGKQDKPQPVSSLSDIFR</sequence>
<comment type="caution">
    <text evidence="2">The sequence shown here is derived from an EMBL/GenBank/DDBJ whole genome shotgun (WGS) entry which is preliminary data.</text>
</comment>
<feature type="region of interest" description="Disordered" evidence="1">
    <location>
        <begin position="50"/>
        <end position="72"/>
    </location>
</feature>
<protein>
    <submittedName>
        <fullName evidence="2">Uncharacterized protein</fullName>
    </submittedName>
</protein>
<gene>
    <name evidence="2" type="ORF">B9K05_01835</name>
</gene>
<organism evidence="2 3">
    <name type="scientific">Acetobacter syzygii</name>
    <dbReference type="NCBI Taxonomy" id="146476"/>
    <lineage>
        <taxon>Bacteria</taxon>
        <taxon>Pseudomonadati</taxon>
        <taxon>Pseudomonadota</taxon>
        <taxon>Alphaproteobacteria</taxon>
        <taxon>Acetobacterales</taxon>
        <taxon>Acetobacteraceae</taxon>
        <taxon>Acetobacter</taxon>
    </lineage>
</organism>
<keyword evidence="3" id="KW-1185">Reference proteome</keyword>
<evidence type="ECO:0000313" key="3">
    <source>
        <dbReference type="Proteomes" id="UP000216033"/>
    </source>
</evidence>
<name>A0A270BWM6_9PROT</name>
<evidence type="ECO:0000256" key="1">
    <source>
        <dbReference type="SAM" id="MobiDB-lite"/>
    </source>
</evidence>
<accession>A0A270BWM6</accession>
<dbReference type="EMBL" id="NDFP01000001">
    <property type="protein sequence ID" value="PAL29403.1"/>
    <property type="molecule type" value="Genomic_DNA"/>
</dbReference>
<dbReference type="Proteomes" id="UP000216033">
    <property type="component" value="Unassembled WGS sequence"/>
</dbReference>
<dbReference type="AlphaFoldDB" id="A0A270BWM6"/>
<evidence type="ECO:0000313" key="2">
    <source>
        <dbReference type="EMBL" id="PAL29403.1"/>
    </source>
</evidence>